<name>A0A9X9XCY6_9PROT</name>
<reference evidence="2" key="2">
    <citation type="journal article" date="2021" name="Syst. Appl. Microbiol.">
        <title>Roseomonas hellenica sp. nov., isolated from roots of wild-growing Alkanna tinctoria.</title>
        <authorList>
            <person name="Rat A."/>
            <person name="Naranjo H.D."/>
            <person name="Lebbe L."/>
            <person name="Cnockaert M."/>
            <person name="Krigas N."/>
            <person name="Grigoriadou K."/>
            <person name="Maloupa E."/>
            <person name="Willems A."/>
        </authorList>
    </citation>
    <scope>NUCLEOTIDE SEQUENCE</scope>
    <source>
        <strain evidence="2">LMG 31228</strain>
    </source>
</reference>
<keyword evidence="3" id="KW-1185">Reference proteome</keyword>
<dbReference type="InterPro" id="IPR005835">
    <property type="entry name" value="NTP_transferase_dom"/>
</dbReference>
<gene>
    <name evidence="2" type="ORF">GXW74_13835</name>
</gene>
<proteinExistence type="predicted"/>
<dbReference type="Gene3D" id="3.90.550.10">
    <property type="entry name" value="Spore Coat Polysaccharide Biosynthesis Protein SpsA, Chain A"/>
    <property type="match status" value="1"/>
</dbReference>
<dbReference type="InterPro" id="IPR050486">
    <property type="entry name" value="Mannose-1P_guanyltransferase"/>
</dbReference>
<organism evidence="2 3">
    <name type="scientific">Neoroseomonas eburnea</name>
    <dbReference type="NCBI Taxonomy" id="1346889"/>
    <lineage>
        <taxon>Bacteria</taxon>
        <taxon>Pseudomonadati</taxon>
        <taxon>Pseudomonadota</taxon>
        <taxon>Alphaproteobacteria</taxon>
        <taxon>Acetobacterales</taxon>
        <taxon>Acetobacteraceae</taxon>
        <taxon>Neoroseomonas</taxon>
    </lineage>
</organism>
<evidence type="ECO:0000313" key="2">
    <source>
        <dbReference type="EMBL" id="MBR0681572.1"/>
    </source>
</evidence>
<comment type="caution">
    <text evidence="2">The sequence shown here is derived from an EMBL/GenBank/DDBJ whole genome shotgun (WGS) entry which is preliminary data.</text>
</comment>
<reference evidence="2" key="1">
    <citation type="submission" date="2020-01" db="EMBL/GenBank/DDBJ databases">
        <authorList>
            <person name="Rat A."/>
        </authorList>
    </citation>
    <scope>NUCLEOTIDE SEQUENCE</scope>
    <source>
        <strain evidence="2">LMG 31228</strain>
    </source>
</reference>
<accession>A0A9X9XCY6</accession>
<dbReference type="Proteomes" id="UP001138709">
    <property type="component" value="Unassembled WGS sequence"/>
</dbReference>
<protein>
    <submittedName>
        <fullName evidence="2">Nucleotidyltransferase family protein</fullName>
    </submittedName>
</protein>
<dbReference type="EMBL" id="JAAEDL010000012">
    <property type="protein sequence ID" value="MBR0681572.1"/>
    <property type="molecule type" value="Genomic_DNA"/>
</dbReference>
<dbReference type="AlphaFoldDB" id="A0A9X9XCY6"/>
<dbReference type="SUPFAM" id="SSF53448">
    <property type="entry name" value="Nucleotide-diphospho-sugar transferases"/>
    <property type="match status" value="1"/>
</dbReference>
<evidence type="ECO:0000313" key="3">
    <source>
        <dbReference type="Proteomes" id="UP001138709"/>
    </source>
</evidence>
<dbReference type="Pfam" id="PF00483">
    <property type="entry name" value="NTP_transferase"/>
    <property type="match status" value="1"/>
</dbReference>
<dbReference type="PANTHER" id="PTHR22572">
    <property type="entry name" value="SUGAR-1-PHOSPHATE GUANYL TRANSFERASE"/>
    <property type="match status" value="1"/>
</dbReference>
<sequence>MQAIVMAGGKGTRLLPYTAVMPKPLMPIGDAPVLERLLRQLGRAGLRRICLAVLHHRQLIQAYFGDGRSLGLEISYAIEDHPLGTCGPVSQVIDAMEPDFLLLNADLFTDLGFAALLASHREKSADATVALQRRLVTQEFGVADVDEQGRITALREKPTAEHHLVMGVYALRREAIRPWLRPGQRLDMPELLDRMLLAGLKVDGFARDCVWLDIGRPEDYARAQEMALNPEPAVPGRVARIA</sequence>
<dbReference type="InterPro" id="IPR029044">
    <property type="entry name" value="Nucleotide-diphossugar_trans"/>
</dbReference>
<dbReference type="CDD" id="cd04181">
    <property type="entry name" value="NTP_transferase"/>
    <property type="match status" value="1"/>
</dbReference>
<evidence type="ECO:0000259" key="1">
    <source>
        <dbReference type="Pfam" id="PF00483"/>
    </source>
</evidence>
<feature type="domain" description="Nucleotidyl transferase" evidence="1">
    <location>
        <begin position="3"/>
        <end position="226"/>
    </location>
</feature>